<evidence type="ECO:0000313" key="2">
    <source>
        <dbReference type="Proteomes" id="UP000814140"/>
    </source>
</evidence>
<organism evidence="1 2">
    <name type="scientific">Artomyces pyxidatus</name>
    <dbReference type="NCBI Taxonomy" id="48021"/>
    <lineage>
        <taxon>Eukaryota</taxon>
        <taxon>Fungi</taxon>
        <taxon>Dikarya</taxon>
        <taxon>Basidiomycota</taxon>
        <taxon>Agaricomycotina</taxon>
        <taxon>Agaricomycetes</taxon>
        <taxon>Russulales</taxon>
        <taxon>Auriscalpiaceae</taxon>
        <taxon>Artomyces</taxon>
    </lineage>
</organism>
<accession>A0ACB8SMX5</accession>
<evidence type="ECO:0000313" key="1">
    <source>
        <dbReference type="EMBL" id="KAI0057618.1"/>
    </source>
</evidence>
<comment type="caution">
    <text evidence="1">The sequence shown here is derived from an EMBL/GenBank/DDBJ whole genome shotgun (WGS) entry which is preliminary data.</text>
</comment>
<sequence length="214" mass="23594">MTSSVLGPRRMAMPSAPLDGQRSLDSQPDSCRVSKEQRPRCRCHAARIPQCPAAVASFLLSRRWRQQDAACIIDIGHDAGILPHLYGSNSPPCTPRQRLSCYHGRATASTLPVVRRSYLAASYYVCDGSPRECTQSVDTAMSLSESAIPRWSYICEDNDVRLCPAAGHRSATPETSTEQDIRPNARKHSWSPSTHLNNTTRIVRGNGESIDEES</sequence>
<protein>
    <submittedName>
        <fullName evidence="1">Uncharacterized protein</fullName>
    </submittedName>
</protein>
<name>A0ACB8SMX5_9AGAM</name>
<gene>
    <name evidence="1" type="ORF">BV25DRAFT_1372692</name>
</gene>
<keyword evidence="2" id="KW-1185">Reference proteome</keyword>
<reference evidence="1" key="1">
    <citation type="submission" date="2021-03" db="EMBL/GenBank/DDBJ databases">
        <authorList>
            <consortium name="DOE Joint Genome Institute"/>
            <person name="Ahrendt S."/>
            <person name="Looney B.P."/>
            <person name="Miyauchi S."/>
            <person name="Morin E."/>
            <person name="Drula E."/>
            <person name="Courty P.E."/>
            <person name="Chicoki N."/>
            <person name="Fauchery L."/>
            <person name="Kohler A."/>
            <person name="Kuo A."/>
            <person name="Labutti K."/>
            <person name="Pangilinan J."/>
            <person name="Lipzen A."/>
            <person name="Riley R."/>
            <person name="Andreopoulos W."/>
            <person name="He G."/>
            <person name="Johnson J."/>
            <person name="Barry K.W."/>
            <person name="Grigoriev I.V."/>
            <person name="Nagy L."/>
            <person name="Hibbett D."/>
            <person name="Henrissat B."/>
            <person name="Matheny P.B."/>
            <person name="Labbe J."/>
            <person name="Martin F."/>
        </authorList>
    </citation>
    <scope>NUCLEOTIDE SEQUENCE</scope>
    <source>
        <strain evidence="1">HHB10654</strain>
    </source>
</reference>
<reference evidence="1" key="2">
    <citation type="journal article" date="2022" name="New Phytol.">
        <title>Evolutionary transition to the ectomycorrhizal habit in the genomes of a hyperdiverse lineage of mushroom-forming fungi.</title>
        <authorList>
            <person name="Looney B."/>
            <person name="Miyauchi S."/>
            <person name="Morin E."/>
            <person name="Drula E."/>
            <person name="Courty P.E."/>
            <person name="Kohler A."/>
            <person name="Kuo A."/>
            <person name="LaButti K."/>
            <person name="Pangilinan J."/>
            <person name="Lipzen A."/>
            <person name="Riley R."/>
            <person name="Andreopoulos W."/>
            <person name="He G."/>
            <person name="Johnson J."/>
            <person name="Nolan M."/>
            <person name="Tritt A."/>
            <person name="Barry K.W."/>
            <person name="Grigoriev I.V."/>
            <person name="Nagy L.G."/>
            <person name="Hibbett D."/>
            <person name="Henrissat B."/>
            <person name="Matheny P.B."/>
            <person name="Labbe J."/>
            <person name="Martin F.M."/>
        </authorList>
    </citation>
    <scope>NUCLEOTIDE SEQUENCE</scope>
    <source>
        <strain evidence="1">HHB10654</strain>
    </source>
</reference>
<dbReference type="EMBL" id="MU277245">
    <property type="protein sequence ID" value="KAI0057618.1"/>
    <property type="molecule type" value="Genomic_DNA"/>
</dbReference>
<proteinExistence type="predicted"/>
<dbReference type="Proteomes" id="UP000814140">
    <property type="component" value="Unassembled WGS sequence"/>
</dbReference>